<evidence type="ECO:0000256" key="1">
    <source>
        <dbReference type="ARBA" id="ARBA00011975"/>
    </source>
</evidence>
<dbReference type="PROSITE" id="PS51679">
    <property type="entry name" value="SAM_MT_C5"/>
    <property type="match status" value="1"/>
</dbReference>
<evidence type="ECO:0000313" key="7">
    <source>
        <dbReference type="Proteomes" id="UP000198856"/>
    </source>
</evidence>
<dbReference type="OrthoDB" id="5033at2157"/>
<dbReference type="STRING" id="890420.SAMN05216226_104238"/>
<dbReference type="PRINTS" id="PR00105">
    <property type="entry name" value="C5METTRFRASE"/>
</dbReference>
<evidence type="ECO:0000256" key="4">
    <source>
        <dbReference type="ARBA" id="ARBA00022691"/>
    </source>
</evidence>
<dbReference type="Pfam" id="PF00145">
    <property type="entry name" value="DNA_methylase"/>
    <property type="match status" value="1"/>
</dbReference>
<organism evidence="6 7">
    <name type="scientific">Halovenus aranensis</name>
    <dbReference type="NCBI Taxonomy" id="890420"/>
    <lineage>
        <taxon>Archaea</taxon>
        <taxon>Methanobacteriati</taxon>
        <taxon>Methanobacteriota</taxon>
        <taxon>Stenosarchaea group</taxon>
        <taxon>Halobacteria</taxon>
        <taxon>Halobacteriales</taxon>
        <taxon>Haloarculaceae</taxon>
        <taxon>Halovenus</taxon>
    </lineage>
</organism>
<dbReference type="InterPro" id="IPR050390">
    <property type="entry name" value="C5-Methyltransferase"/>
</dbReference>
<dbReference type="PROSITE" id="PS00094">
    <property type="entry name" value="C5_MTASE_1"/>
    <property type="match status" value="1"/>
</dbReference>
<dbReference type="SUPFAM" id="SSF53335">
    <property type="entry name" value="S-adenosyl-L-methionine-dependent methyltransferases"/>
    <property type="match status" value="1"/>
</dbReference>
<dbReference type="PANTHER" id="PTHR10629:SF52">
    <property type="entry name" value="DNA (CYTOSINE-5)-METHYLTRANSFERASE 1"/>
    <property type="match status" value="1"/>
</dbReference>
<dbReference type="Gene3D" id="3.40.50.150">
    <property type="entry name" value="Vaccinia Virus protein VP39"/>
    <property type="match status" value="1"/>
</dbReference>
<dbReference type="GO" id="GO:0044027">
    <property type="term" value="P:negative regulation of gene expression via chromosomal CpG island methylation"/>
    <property type="evidence" value="ECO:0007669"/>
    <property type="project" value="TreeGrafter"/>
</dbReference>
<dbReference type="PANTHER" id="PTHR10629">
    <property type="entry name" value="CYTOSINE-SPECIFIC METHYLTRANSFERASE"/>
    <property type="match status" value="1"/>
</dbReference>
<protein>
    <recommendedName>
        <fullName evidence="1">DNA (cytosine-5-)-methyltransferase</fullName>
        <ecNumber evidence="1">2.1.1.37</ecNumber>
    </recommendedName>
</protein>
<sequence length="403" mass="44134">MVKQEIQYVDLFAGAGGLSTGLDNAGLEPIHAVEIDEDARATYAKNREEFDQEDLTGDIREVESSEIPEVVGQDSVDLVAGGPPCQGFSEVISPDGSDERNQLFRDFIRWVNELQPKAALFENVRGMEKTADGKFLEAVQKSFENIGYEAVPNVVTASDFGVPQYRRRLIVLAFKDDPPSHSIDGYELNPVETPGVINGIGDLPEVGPGEEAVEYDQEPQTVLQSDLRGSTQELTHHQAANHSDELVEMISHVSDGGNKSEIPEELQPSSGYHNSYSRLDSQEPAVAITSNMSKPSSARCVHPFQNRGLTPREGARLQTFPDSYRFVGGLVSVRKQIGNAVPPYLGESLGYYLKEAVFGVELTEKDNERIDILRSGALPVEEYTSQDGETGGVTKQVTLDSMN</sequence>
<dbReference type="GO" id="GO:0032259">
    <property type="term" value="P:methylation"/>
    <property type="evidence" value="ECO:0007669"/>
    <property type="project" value="UniProtKB-KW"/>
</dbReference>
<comment type="similarity">
    <text evidence="5">Belongs to the class I-like SAM-binding methyltransferase superfamily. C5-methyltransferase family.</text>
</comment>
<evidence type="ECO:0000256" key="5">
    <source>
        <dbReference type="RuleBase" id="RU000416"/>
    </source>
</evidence>
<dbReference type="InterPro" id="IPR018117">
    <property type="entry name" value="C5_DNA_meth_AS"/>
</dbReference>
<keyword evidence="4" id="KW-0949">S-adenosyl-L-methionine</keyword>
<dbReference type="InterPro" id="IPR031303">
    <property type="entry name" value="C5_meth_CS"/>
</dbReference>
<dbReference type="Proteomes" id="UP000198856">
    <property type="component" value="Unassembled WGS sequence"/>
</dbReference>
<proteinExistence type="inferred from homology"/>
<dbReference type="InterPro" id="IPR001525">
    <property type="entry name" value="C5_MeTfrase"/>
</dbReference>
<dbReference type="EC" id="2.1.1.37" evidence="1"/>
<name>A0A1G8UI78_9EURY</name>
<dbReference type="GO" id="GO:0003886">
    <property type="term" value="F:DNA (cytosine-5-)-methyltransferase activity"/>
    <property type="evidence" value="ECO:0007669"/>
    <property type="project" value="UniProtKB-EC"/>
</dbReference>
<dbReference type="AlphaFoldDB" id="A0A1G8UI78"/>
<dbReference type="EMBL" id="FNFC01000004">
    <property type="protein sequence ID" value="SDJ52660.1"/>
    <property type="molecule type" value="Genomic_DNA"/>
</dbReference>
<keyword evidence="3 6" id="KW-0808">Transferase</keyword>
<dbReference type="InterPro" id="IPR029063">
    <property type="entry name" value="SAM-dependent_MTases_sf"/>
</dbReference>
<evidence type="ECO:0000256" key="3">
    <source>
        <dbReference type="ARBA" id="ARBA00022679"/>
    </source>
</evidence>
<dbReference type="GO" id="GO:0003677">
    <property type="term" value="F:DNA binding"/>
    <property type="evidence" value="ECO:0007669"/>
    <property type="project" value="TreeGrafter"/>
</dbReference>
<gene>
    <name evidence="6" type="ORF">SAMN05216226_104238</name>
</gene>
<evidence type="ECO:0000313" key="6">
    <source>
        <dbReference type="EMBL" id="SDJ52660.1"/>
    </source>
</evidence>
<dbReference type="RefSeq" id="WP_092700590.1">
    <property type="nucleotide sequence ID" value="NZ_FNFC01000004.1"/>
</dbReference>
<dbReference type="PROSITE" id="PS00095">
    <property type="entry name" value="C5_MTASE_2"/>
    <property type="match status" value="1"/>
</dbReference>
<dbReference type="NCBIfam" id="TIGR00675">
    <property type="entry name" value="dcm"/>
    <property type="match status" value="1"/>
</dbReference>
<dbReference type="Gene3D" id="3.90.120.10">
    <property type="entry name" value="DNA Methylase, subunit A, domain 2"/>
    <property type="match status" value="1"/>
</dbReference>
<keyword evidence="2 6" id="KW-0489">Methyltransferase</keyword>
<reference evidence="6 7" key="1">
    <citation type="submission" date="2016-10" db="EMBL/GenBank/DDBJ databases">
        <authorList>
            <person name="de Groot N.N."/>
        </authorList>
    </citation>
    <scope>NUCLEOTIDE SEQUENCE [LARGE SCALE GENOMIC DNA]</scope>
    <source>
        <strain evidence="6 7">IBRC-M10015</strain>
    </source>
</reference>
<accession>A0A1G8UI78</accession>
<keyword evidence="7" id="KW-1185">Reference proteome</keyword>
<evidence type="ECO:0000256" key="2">
    <source>
        <dbReference type="ARBA" id="ARBA00022603"/>
    </source>
</evidence>